<name>A0A4R6UV09_9GAMM</name>
<dbReference type="AlphaFoldDB" id="A0A4R6UV09"/>
<comment type="subcellular location">
    <subcellularLocation>
        <location evidence="1">Membrane</location>
    </subcellularLocation>
</comment>
<comment type="caution">
    <text evidence="4">The sequence shown here is derived from an EMBL/GenBank/DDBJ whole genome shotgun (WGS) entry which is preliminary data.</text>
</comment>
<dbReference type="PANTHER" id="PTHR35603">
    <property type="match status" value="1"/>
</dbReference>
<dbReference type="GO" id="GO:0019867">
    <property type="term" value="C:outer membrane"/>
    <property type="evidence" value="ECO:0007669"/>
    <property type="project" value="InterPro"/>
</dbReference>
<sequence>MKRLMLIGTVLLSSAAIADHERSYEYAKVLSAEPITRTVTRSNPREVCEDVPVEIHRERSSRGGKLIGALIGGAIGHAVGHRHDHPTAGTVVGAIAGAHVGAAASDSRTVVERRTELRCRTTYDSWQETIVDGYDVRYKYQGKVYHTVSPYDPGKRIRVSVSVQPEWED</sequence>
<evidence type="ECO:0000313" key="5">
    <source>
        <dbReference type="Proteomes" id="UP000295375"/>
    </source>
</evidence>
<evidence type="ECO:0000259" key="3">
    <source>
        <dbReference type="Pfam" id="PF05433"/>
    </source>
</evidence>
<keyword evidence="2" id="KW-0472">Membrane</keyword>
<feature type="domain" description="Glycine zipper 2TM" evidence="3">
    <location>
        <begin position="63"/>
        <end position="104"/>
    </location>
</feature>
<dbReference type="InterPro" id="IPR008816">
    <property type="entry name" value="Gly_zipper_2TM_dom"/>
</dbReference>
<accession>A0A4R6UV09</accession>
<dbReference type="Proteomes" id="UP000295375">
    <property type="component" value="Unassembled WGS sequence"/>
</dbReference>
<evidence type="ECO:0000256" key="1">
    <source>
        <dbReference type="ARBA" id="ARBA00004370"/>
    </source>
</evidence>
<keyword evidence="5" id="KW-1185">Reference proteome</keyword>
<dbReference type="EMBL" id="SNYM01000001">
    <property type="protein sequence ID" value="TDQ51208.1"/>
    <property type="molecule type" value="Genomic_DNA"/>
</dbReference>
<dbReference type="Pfam" id="PF05433">
    <property type="entry name" value="Rick_17kDa_Anti"/>
    <property type="match status" value="1"/>
</dbReference>
<protein>
    <submittedName>
        <fullName evidence="4">Uncharacterized protein YcfJ</fullName>
    </submittedName>
</protein>
<evidence type="ECO:0000256" key="2">
    <source>
        <dbReference type="ARBA" id="ARBA00023136"/>
    </source>
</evidence>
<dbReference type="InterPro" id="IPR051407">
    <property type="entry name" value="Bact_OM_lipoprot/Surf_antigen"/>
</dbReference>
<dbReference type="PANTHER" id="PTHR35603:SF2">
    <property type="entry name" value="OUTER MEMBRANE LIPOPROTEIN"/>
    <property type="match status" value="1"/>
</dbReference>
<reference evidence="4 5" key="1">
    <citation type="submission" date="2019-03" db="EMBL/GenBank/DDBJ databases">
        <title>Genomic Encyclopedia of Type Strains, Phase IV (KMG-IV): sequencing the most valuable type-strain genomes for metagenomic binning, comparative biology and taxonomic classification.</title>
        <authorList>
            <person name="Goeker M."/>
        </authorList>
    </citation>
    <scope>NUCLEOTIDE SEQUENCE [LARGE SCALE GENOMIC DNA]</scope>
    <source>
        <strain evidence="4 5">DSM 103792</strain>
    </source>
</reference>
<proteinExistence type="predicted"/>
<evidence type="ECO:0000313" key="4">
    <source>
        <dbReference type="EMBL" id="TDQ51208.1"/>
    </source>
</evidence>
<dbReference type="RefSeq" id="WP_157591450.1">
    <property type="nucleotide sequence ID" value="NZ_CP037953.1"/>
</dbReference>
<gene>
    <name evidence="4" type="ORF">EV696_101180</name>
</gene>
<organism evidence="4 5">
    <name type="scientific">Permianibacter aggregans</name>
    <dbReference type="NCBI Taxonomy" id="1510150"/>
    <lineage>
        <taxon>Bacteria</taxon>
        <taxon>Pseudomonadati</taxon>
        <taxon>Pseudomonadota</taxon>
        <taxon>Gammaproteobacteria</taxon>
        <taxon>Pseudomonadales</taxon>
        <taxon>Pseudomonadaceae</taxon>
        <taxon>Permianibacter</taxon>
    </lineage>
</organism>